<feature type="region of interest" description="Disordered" evidence="1">
    <location>
        <begin position="55"/>
        <end position="109"/>
    </location>
</feature>
<organism evidence="2 3">
    <name type="scientific">Streptomyces stramineus</name>
    <dbReference type="NCBI Taxonomy" id="173861"/>
    <lineage>
        <taxon>Bacteria</taxon>
        <taxon>Bacillati</taxon>
        <taxon>Actinomycetota</taxon>
        <taxon>Actinomycetes</taxon>
        <taxon>Kitasatosporales</taxon>
        <taxon>Streptomycetaceae</taxon>
        <taxon>Streptomyces</taxon>
    </lineage>
</organism>
<keyword evidence="3" id="KW-1185">Reference proteome</keyword>
<evidence type="ECO:0000256" key="1">
    <source>
        <dbReference type="SAM" id="MobiDB-lite"/>
    </source>
</evidence>
<comment type="caution">
    <text evidence="2">The sequence shown here is derived from an EMBL/GenBank/DDBJ whole genome shotgun (WGS) entry which is preliminary data.</text>
</comment>
<feature type="compositionally biased region" description="Low complexity" evidence="1">
    <location>
        <begin position="75"/>
        <end position="96"/>
    </location>
</feature>
<protein>
    <submittedName>
        <fullName evidence="2">Uncharacterized protein</fullName>
    </submittedName>
</protein>
<dbReference type="EMBL" id="BAAAHB010000026">
    <property type="protein sequence ID" value="GAA0464597.1"/>
    <property type="molecule type" value="Genomic_DNA"/>
</dbReference>
<reference evidence="2 3" key="1">
    <citation type="journal article" date="2019" name="Int. J. Syst. Evol. Microbiol.">
        <title>The Global Catalogue of Microorganisms (GCM) 10K type strain sequencing project: providing services to taxonomists for standard genome sequencing and annotation.</title>
        <authorList>
            <consortium name="The Broad Institute Genomics Platform"/>
            <consortium name="The Broad Institute Genome Sequencing Center for Infectious Disease"/>
            <person name="Wu L."/>
            <person name="Ma J."/>
        </authorList>
    </citation>
    <scope>NUCLEOTIDE SEQUENCE [LARGE SCALE GENOMIC DNA]</scope>
    <source>
        <strain evidence="2 3">JCM 10649</strain>
    </source>
</reference>
<feature type="compositionally biased region" description="Basic and acidic residues" evidence="1">
    <location>
        <begin position="55"/>
        <end position="65"/>
    </location>
</feature>
<accession>A0ABN1A0J3</accession>
<proteinExistence type="predicted"/>
<name>A0ABN1A0J3_9ACTN</name>
<evidence type="ECO:0000313" key="3">
    <source>
        <dbReference type="Proteomes" id="UP001499895"/>
    </source>
</evidence>
<evidence type="ECO:0000313" key="2">
    <source>
        <dbReference type="EMBL" id="GAA0464597.1"/>
    </source>
</evidence>
<gene>
    <name evidence="2" type="ORF">GCM10009544_28690</name>
</gene>
<dbReference type="Proteomes" id="UP001499895">
    <property type="component" value="Unassembled WGS sequence"/>
</dbReference>
<sequence>MRQAQEINAARETALGPLASLLADRKTLRDEFEKTEEPYGRAYVEAQAAGWTAEELKGLGAEEPKRRPKGRPRTANKTAAPKNAAAATAKSAPENALGSAATSPEKPHQ</sequence>